<dbReference type="GO" id="GO:0005576">
    <property type="term" value="C:extracellular region"/>
    <property type="evidence" value="ECO:0007669"/>
    <property type="project" value="TreeGrafter"/>
</dbReference>
<comment type="caution">
    <text evidence="4">The sequence shown here is derived from an EMBL/GenBank/DDBJ whole genome shotgun (WGS) entry which is preliminary data.</text>
</comment>
<gene>
    <name evidence="4" type="ORF">D8674_017537</name>
</gene>
<dbReference type="InterPro" id="IPR032799">
    <property type="entry name" value="TAXi_C"/>
</dbReference>
<protein>
    <submittedName>
        <fullName evidence="4">Aspartic proteinase CDR1-like</fullName>
    </submittedName>
</protein>
<dbReference type="InterPro" id="IPR051708">
    <property type="entry name" value="Plant_Aspart_Prot_A1"/>
</dbReference>
<dbReference type="GO" id="GO:0006508">
    <property type="term" value="P:proteolysis"/>
    <property type="evidence" value="ECO:0007669"/>
    <property type="project" value="UniProtKB-KW"/>
</dbReference>
<evidence type="ECO:0000313" key="5">
    <source>
        <dbReference type="Proteomes" id="UP000327157"/>
    </source>
</evidence>
<name>A0A5N5HG53_9ROSA</name>
<evidence type="ECO:0000313" key="4">
    <source>
        <dbReference type="EMBL" id="KAB2625877.1"/>
    </source>
</evidence>
<reference evidence="4 5" key="3">
    <citation type="submission" date="2019-11" db="EMBL/GenBank/DDBJ databases">
        <title>A de novo genome assembly of a pear dwarfing rootstock.</title>
        <authorList>
            <person name="Wang F."/>
            <person name="Wang J."/>
            <person name="Li S."/>
            <person name="Zhang Y."/>
            <person name="Fang M."/>
            <person name="Ma L."/>
            <person name="Zhao Y."/>
            <person name="Jiang S."/>
        </authorList>
    </citation>
    <scope>NUCLEOTIDE SEQUENCE [LARGE SCALE GENOMIC DNA]</scope>
    <source>
        <strain evidence="4">S2</strain>
        <tissue evidence="4">Leaf</tissue>
    </source>
</reference>
<dbReference type="OrthoDB" id="2747330at2759"/>
<reference evidence="5" key="2">
    <citation type="submission" date="2019-10" db="EMBL/GenBank/DDBJ databases">
        <title>A de novo genome assembly of a pear dwarfing rootstock.</title>
        <authorList>
            <person name="Wang F."/>
            <person name="Wang J."/>
            <person name="Li S."/>
            <person name="Zhang Y."/>
            <person name="Fang M."/>
            <person name="Ma L."/>
            <person name="Zhao Y."/>
            <person name="Jiang S."/>
        </authorList>
    </citation>
    <scope>NUCLEOTIDE SEQUENCE [LARGE SCALE GENOMIC DNA]</scope>
</reference>
<dbReference type="SUPFAM" id="SSF50630">
    <property type="entry name" value="Acid proteases"/>
    <property type="match status" value="1"/>
</dbReference>
<evidence type="ECO:0000259" key="3">
    <source>
        <dbReference type="Pfam" id="PF14541"/>
    </source>
</evidence>
<reference evidence="4 5" key="1">
    <citation type="submission" date="2019-09" db="EMBL/GenBank/DDBJ databases">
        <authorList>
            <person name="Ou C."/>
        </authorList>
    </citation>
    <scope>NUCLEOTIDE SEQUENCE [LARGE SCALE GENOMIC DNA]</scope>
    <source>
        <strain evidence="4">S2</strain>
        <tissue evidence="4">Leaf</tissue>
    </source>
</reference>
<dbReference type="Pfam" id="PF14541">
    <property type="entry name" value="TAXi_C"/>
    <property type="match status" value="1"/>
</dbReference>
<evidence type="ECO:0000256" key="2">
    <source>
        <dbReference type="ARBA" id="ARBA00022801"/>
    </source>
</evidence>
<dbReference type="Gene3D" id="2.40.70.10">
    <property type="entry name" value="Acid Proteases"/>
    <property type="match status" value="1"/>
</dbReference>
<dbReference type="EMBL" id="SMOL01000160">
    <property type="protein sequence ID" value="KAB2625877.1"/>
    <property type="molecule type" value="Genomic_DNA"/>
</dbReference>
<dbReference type="PANTHER" id="PTHR47967:SF14">
    <property type="entry name" value="EUKARYOTIC ASPARTYL PROTEASE FAMILY PROTEIN"/>
    <property type="match status" value="1"/>
</dbReference>
<dbReference type="Proteomes" id="UP000327157">
    <property type="component" value="Chromosome 16"/>
</dbReference>
<dbReference type="AlphaFoldDB" id="A0A5N5HG53"/>
<keyword evidence="1" id="KW-0645">Protease</keyword>
<accession>A0A5N5HG53</accession>
<dbReference type="InterPro" id="IPR021109">
    <property type="entry name" value="Peptidase_aspartic_dom_sf"/>
</dbReference>
<sequence>MANFSIGDGAKIEGTSTPLEVYNNLYYLTLESVSLNEKRLEIDPEIFKRTESGSGGTVIDPGTTVSFLATGAYNVLRDEVQKLFDGRLEKVEELSVPSVSPEGNDLNVVGIMAQQHYNVAYDLAASQEDIVAMLENEMHKSSKDWKYSYDNPRPQAEAWGDKDANLMDFAPSLSDEVFTMNMLEEYNKEALKGQVFKQEMMAFLENNNAIIFTDEDIQVVFPNHRRPFEETIGYIKIDLKIGPIRSFTKFYVMDINHKLAVSTYHQCVKGRIGLRPIRIPRNQMSFNLNEVHYFDVEF</sequence>
<evidence type="ECO:0000256" key="1">
    <source>
        <dbReference type="ARBA" id="ARBA00022670"/>
    </source>
</evidence>
<dbReference type="PANTHER" id="PTHR47967">
    <property type="entry name" value="OS07G0603500 PROTEIN-RELATED"/>
    <property type="match status" value="1"/>
</dbReference>
<proteinExistence type="predicted"/>
<feature type="domain" description="Xylanase inhibitor C-terminal" evidence="3">
    <location>
        <begin position="26"/>
        <end position="89"/>
    </location>
</feature>
<dbReference type="GO" id="GO:0008233">
    <property type="term" value="F:peptidase activity"/>
    <property type="evidence" value="ECO:0007669"/>
    <property type="project" value="UniProtKB-KW"/>
</dbReference>
<keyword evidence="5" id="KW-1185">Reference proteome</keyword>
<keyword evidence="2" id="KW-0378">Hydrolase</keyword>
<organism evidence="4 5">
    <name type="scientific">Pyrus ussuriensis x Pyrus communis</name>
    <dbReference type="NCBI Taxonomy" id="2448454"/>
    <lineage>
        <taxon>Eukaryota</taxon>
        <taxon>Viridiplantae</taxon>
        <taxon>Streptophyta</taxon>
        <taxon>Embryophyta</taxon>
        <taxon>Tracheophyta</taxon>
        <taxon>Spermatophyta</taxon>
        <taxon>Magnoliopsida</taxon>
        <taxon>eudicotyledons</taxon>
        <taxon>Gunneridae</taxon>
        <taxon>Pentapetalae</taxon>
        <taxon>rosids</taxon>
        <taxon>fabids</taxon>
        <taxon>Rosales</taxon>
        <taxon>Rosaceae</taxon>
        <taxon>Amygdaloideae</taxon>
        <taxon>Maleae</taxon>
        <taxon>Pyrus</taxon>
    </lineage>
</organism>